<organism evidence="1 2">
    <name type="scientific">Halogranum amylolyticum</name>
    <dbReference type="NCBI Taxonomy" id="660520"/>
    <lineage>
        <taxon>Archaea</taxon>
        <taxon>Methanobacteriati</taxon>
        <taxon>Methanobacteriota</taxon>
        <taxon>Stenosarchaea group</taxon>
        <taxon>Halobacteria</taxon>
        <taxon>Halobacteriales</taxon>
        <taxon>Haloferacaceae</taxon>
    </lineage>
</organism>
<dbReference type="AlphaFoldDB" id="A0A1H8VGK3"/>
<reference evidence="2" key="1">
    <citation type="submission" date="2016-10" db="EMBL/GenBank/DDBJ databases">
        <authorList>
            <person name="Varghese N."/>
            <person name="Submissions S."/>
        </authorList>
    </citation>
    <scope>NUCLEOTIDE SEQUENCE [LARGE SCALE GENOMIC DNA]</scope>
    <source>
        <strain evidence="2">CGMCC 1.10121</strain>
    </source>
</reference>
<name>A0A1H8VGK3_9EURY</name>
<evidence type="ECO:0000313" key="1">
    <source>
        <dbReference type="EMBL" id="SEP14423.1"/>
    </source>
</evidence>
<gene>
    <name evidence="1" type="ORF">SAMN04487948_11674</name>
</gene>
<sequence>MDNQRVFLNYARDGGSGVLGLRDSKYDVDKNRLQALTAVPGAGLVSQWVETDGNVYISDGGDHRIICDYYENGVVAGGSALYEIYIYLQKMTSERMPNWIQ</sequence>
<dbReference type="EMBL" id="FODV01000016">
    <property type="protein sequence ID" value="SEP14423.1"/>
    <property type="molecule type" value="Genomic_DNA"/>
</dbReference>
<proteinExistence type="predicted"/>
<evidence type="ECO:0000313" key="2">
    <source>
        <dbReference type="Proteomes" id="UP000199126"/>
    </source>
</evidence>
<keyword evidence="2" id="KW-1185">Reference proteome</keyword>
<protein>
    <submittedName>
        <fullName evidence="1">Uncharacterized protein</fullName>
    </submittedName>
</protein>
<accession>A0A1H8VGK3</accession>
<dbReference type="Proteomes" id="UP000199126">
    <property type="component" value="Unassembled WGS sequence"/>
</dbReference>